<organism evidence="1 2">
    <name type="scientific">Stentor coeruleus</name>
    <dbReference type="NCBI Taxonomy" id="5963"/>
    <lineage>
        <taxon>Eukaryota</taxon>
        <taxon>Sar</taxon>
        <taxon>Alveolata</taxon>
        <taxon>Ciliophora</taxon>
        <taxon>Postciliodesmatophora</taxon>
        <taxon>Heterotrichea</taxon>
        <taxon>Heterotrichida</taxon>
        <taxon>Stentoridae</taxon>
        <taxon>Stentor</taxon>
    </lineage>
</organism>
<comment type="caution">
    <text evidence="1">The sequence shown here is derived from an EMBL/GenBank/DDBJ whole genome shotgun (WGS) entry which is preliminary data.</text>
</comment>
<dbReference type="AlphaFoldDB" id="A0A1R2AP31"/>
<evidence type="ECO:0008006" key="3">
    <source>
        <dbReference type="Google" id="ProtNLM"/>
    </source>
</evidence>
<dbReference type="SUPFAM" id="SSF50494">
    <property type="entry name" value="Trypsin-like serine proteases"/>
    <property type="match status" value="1"/>
</dbReference>
<accession>A0A1R2AP31</accession>
<proteinExistence type="predicted"/>
<sequence>MEFYYFVHCFDFPPSVGIGISGHEIKPTYPCDDSNSLSRSVCKIKLQDGSKGTGVVVATRSDPIIILNVPIYALVLTAGHVTGNIFKQSTLTWNNNFKIIFGYERSSKKLQGVLIKEYADWNIPDEKTNQKYVLPDDLAIIGITSPFDEASEICDTFDYNDAITILGYPCKPNLVDYCAPCLKREVKKICINFRSCQIKVFSDAEDFIARLNN</sequence>
<name>A0A1R2AP31_9CILI</name>
<dbReference type="Gene3D" id="2.40.10.10">
    <property type="entry name" value="Trypsin-like serine proteases"/>
    <property type="match status" value="2"/>
</dbReference>
<keyword evidence="2" id="KW-1185">Reference proteome</keyword>
<dbReference type="InterPro" id="IPR043504">
    <property type="entry name" value="Peptidase_S1_PA_chymotrypsin"/>
</dbReference>
<protein>
    <recommendedName>
        <fullName evidence="3">Peptidase S1 domain-containing protein</fullName>
    </recommendedName>
</protein>
<dbReference type="Proteomes" id="UP000187209">
    <property type="component" value="Unassembled WGS sequence"/>
</dbReference>
<gene>
    <name evidence="1" type="ORF">SteCoe_36906</name>
</gene>
<dbReference type="EMBL" id="MPUH01001757">
    <property type="protein sequence ID" value="OMJ66298.1"/>
    <property type="molecule type" value="Genomic_DNA"/>
</dbReference>
<evidence type="ECO:0000313" key="1">
    <source>
        <dbReference type="EMBL" id="OMJ66298.1"/>
    </source>
</evidence>
<reference evidence="1 2" key="1">
    <citation type="submission" date="2016-11" db="EMBL/GenBank/DDBJ databases">
        <title>The macronuclear genome of Stentor coeruleus: a giant cell with tiny introns.</title>
        <authorList>
            <person name="Slabodnick M."/>
            <person name="Ruby J.G."/>
            <person name="Reiff S.B."/>
            <person name="Swart E.C."/>
            <person name="Gosai S."/>
            <person name="Prabakaran S."/>
            <person name="Witkowska E."/>
            <person name="Larue G.E."/>
            <person name="Fisher S."/>
            <person name="Freeman R.M."/>
            <person name="Gunawardena J."/>
            <person name="Chu W."/>
            <person name="Stover N.A."/>
            <person name="Gregory B.D."/>
            <person name="Nowacki M."/>
            <person name="Derisi J."/>
            <person name="Roy S.W."/>
            <person name="Marshall W.F."/>
            <person name="Sood P."/>
        </authorList>
    </citation>
    <scope>NUCLEOTIDE SEQUENCE [LARGE SCALE GENOMIC DNA]</scope>
    <source>
        <strain evidence="1">WM001</strain>
    </source>
</reference>
<dbReference type="InterPro" id="IPR009003">
    <property type="entry name" value="Peptidase_S1_PA"/>
</dbReference>
<evidence type="ECO:0000313" key="2">
    <source>
        <dbReference type="Proteomes" id="UP000187209"/>
    </source>
</evidence>